<comment type="subcellular location">
    <subcellularLocation>
        <location evidence="1">Membrane</location>
        <topology evidence="1">Multi-pass membrane protein</topology>
    </subcellularLocation>
</comment>
<feature type="transmembrane region" description="Helical" evidence="8">
    <location>
        <begin position="184"/>
        <end position="204"/>
    </location>
</feature>
<dbReference type="PANTHER" id="PTHR34975">
    <property type="entry name" value="SPORE GERMINATION PROTEIN A2"/>
    <property type="match status" value="1"/>
</dbReference>
<feature type="transmembrane region" description="Helical" evidence="8">
    <location>
        <begin position="117"/>
        <end position="135"/>
    </location>
</feature>
<evidence type="ECO:0000256" key="1">
    <source>
        <dbReference type="ARBA" id="ARBA00004141"/>
    </source>
</evidence>
<dbReference type="InterPro" id="IPR004761">
    <property type="entry name" value="Spore_GerAB"/>
</dbReference>
<feature type="transmembrane region" description="Helical" evidence="8">
    <location>
        <begin position="337"/>
        <end position="359"/>
    </location>
</feature>
<feature type="transmembrane region" description="Helical" evidence="8">
    <location>
        <begin position="271"/>
        <end position="297"/>
    </location>
</feature>
<gene>
    <name evidence="9" type="ORF">HFZ78_14135</name>
</gene>
<dbReference type="EMBL" id="CP051128">
    <property type="protein sequence ID" value="QIZ07729.1"/>
    <property type="molecule type" value="Genomic_DNA"/>
</dbReference>
<evidence type="ECO:0000313" key="10">
    <source>
        <dbReference type="Proteomes" id="UP000501868"/>
    </source>
</evidence>
<sequence>MIHLEKISINQLICLVILTQVGVSVLKIPYAQNPSSGNDSWLSILMGGVIAQAVILIIYQLGKRYADRSLPQYISAIVGKPLGSVLNFLIAAYFAQNSLMVIITYSDVINRWLLFDTPWFVLIGVSFTMGAYIASSTLRSMASITQMIMLMFLICFVIVLISGIGKESDFRNLLPIGTHGIGSLIKGAVPSFWLYSGYELLLYVFPFVRSRKKKDILMAISAANGFTTFFYVMITVIVTTNFSENQLKSIPEPMVFILRVFNWPVVQSLDILFMSIWLSVVLVTLYVYLFMSARYFAFIGGKEIRNHPLLVWILAIVCFGLGLWCSDRQLQSRLLDYHNIVTGIMIAIVPTFLLLISLARGKVARG</sequence>
<dbReference type="Proteomes" id="UP000501868">
    <property type="component" value="Chromosome"/>
</dbReference>
<name>A0A6H1P2E1_PRIMG</name>
<protein>
    <submittedName>
        <fullName evidence="9">GerAB/ArcD/ProY family transporter</fullName>
    </submittedName>
</protein>
<organism evidence="9 10">
    <name type="scientific">Priestia megaterium</name>
    <name type="common">Bacillus megaterium</name>
    <dbReference type="NCBI Taxonomy" id="1404"/>
    <lineage>
        <taxon>Bacteria</taxon>
        <taxon>Bacillati</taxon>
        <taxon>Bacillota</taxon>
        <taxon>Bacilli</taxon>
        <taxon>Bacillales</taxon>
        <taxon>Bacillaceae</taxon>
        <taxon>Priestia</taxon>
    </lineage>
</organism>
<proteinExistence type="inferred from homology"/>
<feature type="transmembrane region" description="Helical" evidence="8">
    <location>
        <begin position="147"/>
        <end position="164"/>
    </location>
</feature>
<evidence type="ECO:0000256" key="3">
    <source>
        <dbReference type="ARBA" id="ARBA00022448"/>
    </source>
</evidence>
<dbReference type="AlphaFoldDB" id="A0A6H1P2E1"/>
<keyword evidence="3" id="KW-0813">Transport</keyword>
<evidence type="ECO:0000256" key="6">
    <source>
        <dbReference type="ARBA" id="ARBA00022989"/>
    </source>
</evidence>
<evidence type="ECO:0000256" key="4">
    <source>
        <dbReference type="ARBA" id="ARBA00022544"/>
    </source>
</evidence>
<comment type="similarity">
    <text evidence="2">Belongs to the amino acid-polyamine-organocation (APC) superfamily. Spore germination protein (SGP) (TC 2.A.3.9) family.</text>
</comment>
<evidence type="ECO:0000256" key="8">
    <source>
        <dbReference type="SAM" id="Phobius"/>
    </source>
</evidence>
<evidence type="ECO:0000313" key="9">
    <source>
        <dbReference type="EMBL" id="QIZ07729.1"/>
    </source>
</evidence>
<keyword evidence="7 8" id="KW-0472">Membrane</keyword>
<dbReference type="Gene3D" id="1.20.1740.10">
    <property type="entry name" value="Amino acid/polyamine transporter I"/>
    <property type="match status" value="1"/>
</dbReference>
<evidence type="ECO:0000256" key="7">
    <source>
        <dbReference type="ARBA" id="ARBA00023136"/>
    </source>
</evidence>
<dbReference type="GO" id="GO:0009847">
    <property type="term" value="P:spore germination"/>
    <property type="evidence" value="ECO:0007669"/>
    <property type="project" value="InterPro"/>
</dbReference>
<reference evidence="9 10" key="2">
    <citation type="submission" date="2020-04" db="EMBL/GenBank/DDBJ databases">
        <authorList>
            <person name="Fomenkov A."/>
            <person name="Anton B.P."/>
            <person name="Roberts R.J."/>
        </authorList>
    </citation>
    <scope>NUCLEOTIDE SEQUENCE [LARGE SCALE GENOMIC DNA]</scope>
    <source>
        <strain evidence="9 10">S2</strain>
    </source>
</reference>
<feature type="transmembrane region" description="Helical" evidence="8">
    <location>
        <begin position="12"/>
        <end position="30"/>
    </location>
</feature>
<keyword evidence="6 8" id="KW-1133">Transmembrane helix</keyword>
<evidence type="ECO:0000256" key="5">
    <source>
        <dbReference type="ARBA" id="ARBA00022692"/>
    </source>
</evidence>
<dbReference type="Pfam" id="PF03845">
    <property type="entry name" value="Spore_permease"/>
    <property type="match status" value="1"/>
</dbReference>
<dbReference type="GO" id="GO:0016020">
    <property type="term" value="C:membrane"/>
    <property type="evidence" value="ECO:0007669"/>
    <property type="project" value="UniProtKB-SubCell"/>
</dbReference>
<evidence type="ECO:0000256" key="2">
    <source>
        <dbReference type="ARBA" id="ARBA00007998"/>
    </source>
</evidence>
<dbReference type="PANTHER" id="PTHR34975:SF2">
    <property type="entry name" value="SPORE GERMINATION PROTEIN A2"/>
    <property type="match status" value="1"/>
</dbReference>
<feature type="transmembrane region" description="Helical" evidence="8">
    <location>
        <begin position="42"/>
        <end position="61"/>
    </location>
</feature>
<feature type="transmembrane region" description="Helical" evidence="8">
    <location>
        <begin position="309"/>
        <end position="325"/>
    </location>
</feature>
<accession>A0A6H1P2E1</accession>
<reference evidence="9 10" key="1">
    <citation type="submission" date="2020-04" db="EMBL/GenBank/DDBJ databases">
        <title>Genome-Wide Identification of 5-Methylcytosine Sites in Bacterial Genomes By High-Throughput Sequencing of MspJI Restriction Fragments.</title>
        <authorList>
            <person name="Wu V."/>
        </authorList>
    </citation>
    <scope>NUCLEOTIDE SEQUENCE [LARGE SCALE GENOMIC DNA]</scope>
    <source>
        <strain evidence="9 10">S2</strain>
    </source>
</reference>
<dbReference type="NCBIfam" id="TIGR00912">
    <property type="entry name" value="2A0309"/>
    <property type="match status" value="1"/>
</dbReference>
<keyword evidence="4" id="KW-0309">Germination</keyword>
<feature type="transmembrane region" description="Helical" evidence="8">
    <location>
        <begin position="216"/>
        <end position="238"/>
    </location>
</feature>
<feature type="transmembrane region" description="Helical" evidence="8">
    <location>
        <begin position="82"/>
        <end position="105"/>
    </location>
</feature>
<keyword evidence="5 8" id="KW-0812">Transmembrane</keyword>